<dbReference type="PANTHER" id="PTHR45783">
    <property type="entry name" value="KINESIN LIGHT CHAIN"/>
    <property type="match status" value="1"/>
</dbReference>
<dbReference type="Pfam" id="PF13374">
    <property type="entry name" value="TPR_10"/>
    <property type="match status" value="1"/>
</dbReference>
<evidence type="ECO:0000256" key="4">
    <source>
        <dbReference type="ARBA" id="ARBA00022701"/>
    </source>
</evidence>
<feature type="compositionally biased region" description="Gly residues" evidence="11">
    <location>
        <begin position="1217"/>
        <end position="1228"/>
    </location>
</feature>
<feature type="region of interest" description="Disordered" evidence="11">
    <location>
        <begin position="970"/>
        <end position="1016"/>
    </location>
</feature>
<dbReference type="Proteomes" id="UP000075714">
    <property type="component" value="Unassembled WGS sequence"/>
</dbReference>
<feature type="compositionally biased region" description="Pro residues" evidence="11">
    <location>
        <begin position="374"/>
        <end position="383"/>
    </location>
</feature>
<dbReference type="SUPFAM" id="SSF48452">
    <property type="entry name" value="TPR-like"/>
    <property type="match status" value="2"/>
</dbReference>
<evidence type="ECO:0000256" key="6">
    <source>
        <dbReference type="ARBA" id="ARBA00022803"/>
    </source>
</evidence>
<evidence type="ECO:0000256" key="2">
    <source>
        <dbReference type="ARBA" id="ARBA00009622"/>
    </source>
</evidence>
<keyword evidence="6 10" id="KW-0802">TPR repeat</keyword>
<protein>
    <submittedName>
        <fullName evidence="12">Uncharacterized protein</fullName>
    </submittedName>
</protein>
<dbReference type="InterPro" id="IPR011990">
    <property type="entry name" value="TPR-like_helical_dom_sf"/>
</dbReference>
<gene>
    <name evidence="12" type="ORF">GPECTOR_26g600</name>
</gene>
<dbReference type="EMBL" id="LSYV01000027">
    <property type="protein sequence ID" value="KXZ48697.1"/>
    <property type="molecule type" value="Genomic_DNA"/>
</dbReference>
<feature type="repeat" description="TPR" evidence="10">
    <location>
        <begin position="769"/>
        <end position="802"/>
    </location>
</feature>
<dbReference type="GO" id="GO:0007018">
    <property type="term" value="P:microtubule-based movement"/>
    <property type="evidence" value="ECO:0007669"/>
    <property type="project" value="TreeGrafter"/>
</dbReference>
<name>A0A150GFR5_GONPE</name>
<dbReference type="InterPro" id="IPR002151">
    <property type="entry name" value="Kinesin_light"/>
</dbReference>
<comment type="similarity">
    <text evidence="2">Belongs to the kinesin light chain family.</text>
</comment>
<feature type="region of interest" description="Disordered" evidence="11">
    <location>
        <begin position="292"/>
        <end position="327"/>
    </location>
</feature>
<accession>A0A150GFR5</accession>
<dbReference type="PANTHER" id="PTHR45783:SF3">
    <property type="entry name" value="KINESIN LIGHT CHAIN"/>
    <property type="match status" value="1"/>
</dbReference>
<evidence type="ECO:0000256" key="5">
    <source>
        <dbReference type="ARBA" id="ARBA00022737"/>
    </source>
</evidence>
<dbReference type="InterPro" id="IPR019734">
    <property type="entry name" value="TPR_rpt"/>
</dbReference>
<reference evidence="13" key="1">
    <citation type="journal article" date="2016" name="Nat. Commun.">
        <title>The Gonium pectorale genome demonstrates co-option of cell cycle regulation during the evolution of multicellularity.</title>
        <authorList>
            <person name="Hanschen E.R."/>
            <person name="Marriage T.N."/>
            <person name="Ferris P.J."/>
            <person name="Hamaji T."/>
            <person name="Toyoda A."/>
            <person name="Fujiyama A."/>
            <person name="Neme R."/>
            <person name="Noguchi H."/>
            <person name="Minakuchi Y."/>
            <person name="Suzuki M."/>
            <person name="Kawai-Toyooka H."/>
            <person name="Smith D.R."/>
            <person name="Sparks H."/>
            <person name="Anderson J."/>
            <person name="Bakaric R."/>
            <person name="Luria V."/>
            <person name="Karger A."/>
            <person name="Kirschner M.W."/>
            <person name="Durand P.M."/>
            <person name="Michod R.E."/>
            <person name="Nozaki H."/>
            <person name="Olson B.J."/>
        </authorList>
    </citation>
    <scope>NUCLEOTIDE SEQUENCE [LARGE SCALE GENOMIC DNA]</scope>
    <source>
        <strain evidence="13">NIES-2863</strain>
    </source>
</reference>
<keyword evidence="7" id="KW-0175">Coiled coil</keyword>
<evidence type="ECO:0000256" key="7">
    <source>
        <dbReference type="ARBA" id="ARBA00023054"/>
    </source>
</evidence>
<dbReference type="OrthoDB" id="1658288at2759"/>
<keyword evidence="5" id="KW-0677">Repeat</keyword>
<dbReference type="PROSITE" id="PS50005">
    <property type="entry name" value="TPR"/>
    <property type="match status" value="1"/>
</dbReference>
<evidence type="ECO:0000256" key="11">
    <source>
        <dbReference type="SAM" id="MobiDB-lite"/>
    </source>
</evidence>
<evidence type="ECO:0000313" key="12">
    <source>
        <dbReference type="EMBL" id="KXZ48697.1"/>
    </source>
</evidence>
<keyword evidence="13" id="KW-1185">Reference proteome</keyword>
<feature type="compositionally biased region" description="Gly residues" evidence="11">
    <location>
        <begin position="1373"/>
        <end position="1390"/>
    </location>
</feature>
<comment type="caution">
    <text evidence="12">The sequence shown here is derived from an EMBL/GenBank/DDBJ whole genome shotgun (WGS) entry which is preliminary data.</text>
</comment>
<keyword evidence="3" id="KW-0963">Cytoplasm</keyword>
<dbReference type="PROSITE" id="PS50293">
    <property type="entry name" value="TPR_REGION"/>
    <property type="match status" value="1"/>
</dbReference>
<feature type="compositionally biased region" description="Polar residues" evidence="11">
    <location>
        <begin position="1355"/>
        <end position="1366"/>
    </location>
</feature>
<dbReference type="SMART" id="SM00028">
    <property type="entry name" value="TPR"/>
    <property type="match status" value="7"/>
</dbReference>
<feature type="region of interest" description="Disordered" evidence="11">
    <location>
        <begin position="597"/>
        <end position="618"/>
    </location>
</feature>
<proteinExistence type="inferred from homology"/>
<feature type="compositionally biased region" description="Low complexity" evidence="11">
    <location>
        <begin position="384"/>
        <end position="418"/>
    </location>
</feature>
<keyword evidence="4" id="KW-0493">Microtubule</keyword>
<keyword evidence="9" id="KW-0206">Cytoskeleton</keyword>
<dbReference type="GO" id="GO:0005871">
    <property type="term" value="C:kinesin complex"/>
    <property type="evidence" value="ECO:0007669"/>
    <property type="project" value="InterPro"/>
</dbReference>
<dbReference type="GO" id="GO:0005874">
    <property type="term" value="C:microtubule"/>
    <property type="evidence" value="ECO:0007669"/>
    <property type="project" value="UniProtKB-KW"/>
</dbReference>
<dbReference type="STRING" id="33097.A0A150GFR5"/>
<sequence length="1419" mass="142464">MGDKTGVSLKWLKQLAGRAAADASTQTVVNAIIKHETASEACAYLELVPEEHRGVPTTVAVHAWAANFRALVDALSQARLGQDEDVYIWLDVLACNLHDADHEERLDAASRAATAHYLAPSVVASSAGGTELDGPPLAGPPATALERYRRAIVYVASPQGDAMATAGPRGTVAVIIDPDAAVLTSPWCLYGMWLCLKTHAAAVSAAATPGGLPPRSPTAEAPPAPLLPLCGAGVDALLVQLVWENMSLLQSSPHTDDALHALILEEVASEPPLPGTRVDVLFRLGSNGSPLISASGSASERRRGTNTGGDRTRASTNTGDAADAEPDVEARVGAADAAVKATLLAALERRVQKLAAAADVAEAEAAKADSAAAPPGPAPPAPATAPEIAPADADPAATPAPTSPADAAAPSADGASASASAPVGAIATEPPGVSSIAATIPHLLALAATCDAYGCLVWAAGRPADGESQLRRAREVLQAAAEAGGGSPPPTPVPPPLAAMPPLPTLAAFATLHLGALLHLIPDASGHQAGGDEAELLLRSALELAGEDEAAASAAAGSGGGGGGAVGASCRDAFAPPLLAAQARHFLAHLIGLRSASQPGAHPHRSSGGPAYHSAGGAAPLLQSSQKKAGAAGGGSATAAPLPLLSGGASMQLPHGRAPAEVVPLLVGALPVFEARYGSEHPLTATLLSNTALALKDQGQLNEAEPLLRRALAVREACHGPSHVDTMRSLNNLAGLVEAQGNLEEAELLLRRAAELAAGSLGPHHAHTATALSNLGLALRKAGKLDEAEELFKAALEIRETLLGPIALDTAASLSDMTLLLRDQGRLAEAEPLLRRILDIRELVLGPAHPDTAASLCDLATMLAQLDRCRDAEPLLRRAVSIYTAALGVAHEETAAATRELASVLAQQGADAEAERHYRRALAVIEVSLGASHPETIITVNQLAMLLREMGQEHEEEAERLVLDATQSLTQPAPPATGTESGGSAAAESTAPPAAGDAAAASTTATGSPAPLLPRAGLATSSGGAAAAPAIPVEAQPRLRGVALLAMRGLAELLADAGRLEEAELLCCRALVLAERTLGAVHPVTLSCAEGLAAVLQDQRHGSNLSVVSNGSGMVAAATAASTAPGSPAVAPGGTAGTAPALPPPPAAAVAGTLAHAHSVLTVSPGLPTMSPEAEAAAGATMVSLEGPVPASAPRTPQTPPTPSSPGFASAPHGTVFGAGPGGPGGLKAGVPRTSPRSTPDLIPSLVSVAATGFRDPAASSNGGPMYTTVTVVTVSNTNSRATSGRAPLNAGRRSSLETGDEIPFGYSSRRANNSTLMVRGSLSKKALLAQAQIDLDDDEFDDLPRHPPPPLLLQKSNSKIGSNRRVSVEGSVKGGGNVGGGAASAGGNGEDPDSDDTSVGCCGLGGSRRRPPRVSPAR</sequence>
<dbReference type="Pfam" id="PF13424">
    <property type="entry name" value="TPR_12"/>
    <property type="match status" value="4"/>
</dbReference>
<organism evidence="12 13">
    <name type="scientific">Gonium pectorale</name>
    <name type="common">Green alga</name>
    <dbReference type="NCBI Taxonomy" id="33097"/>
    <lineage>
        <taxon>Eukaryota</taxon>
        <taxon>Viridiplantae</taxon>
        <taxon>Chlorophyta</taxon>
        <taxon>core chlorophytes</taxon>
        <taxon>Chlorophyceae</taxon>
        <taxon>CS clade</taxon>
        <taxon>Chlamydomonadales</taxon>
        <taxon>Volvocaceae</taxon>
        <taxon>Gonium</taxon>
    </lineage>
</organism>
<evidence type="ECO:0000256" key="1">
    <source>
        <dbReference type="ARBA" id="ARBA00004245"/>
    </source>
</evidence>
<evidence type="ECO:0000256" key="9">
    <source>
        <dbReference type="ARBA" id="ARBA00023212"/>
    </source>
</evidence>
<feature type="region of interest" description="Disordered" evidence="11">
    <location>
        <begin position="1279"/>
        <end position="1309"/>
    </location>
</feature>
<dbReference type="Gene3D" id="1.25.40.10">
    <property type="entry name" value="Tetratricopeptide repeat domain"/>
    <property type="match status" value="3"/>
</dbReference>
<evidence type="ECO:0000256" key="8">
    <source>
        <dbReference type="ARBA" id="ARBA00023175"/>
    </source>
</evidence>
<feature type="region of interest" description="Disordered" evidence="11">
    <location>
        <begin position="1340"/>
        <end position="1419"/>
    </location>
</feature>
<evidence type="ECO:0000256" key="10">
    <source>
        <dbReference type="PROSITE-ProRule" id="PRU00339"/>
    </source>
</evidence>
<evidence type="ECO:0000313" key="13">
    <source>
        <dbReference type="Proteomes" id="UP000075714"/>
    </source>
</evidence>
<dbReference type="GO" id="GO:0005737">
    <property type="term" value="C:cytoplasm"/>
    <property type="evidence" value="ECO:0007669"/>
    <property type="project" value="TreeGrafter"/>
</dbReference>
<feature type="compositionally biased region" description="Low complexity" evidence="11">
    <location>
        <begin position="976"/>
        <end position="1016"/>
    </location>
</feature>
<feature type="region of interest" description="Disordered" evidence="11">
    <location>
        <begin position="1186"/>
        <end position="1240"/>
    </location>
</feature>
<feature type="region of interest" description="Disordered" evidence="11">
    <location>
        <begin position="367"/>
        <end position="418"/>
    </location>
</feature>
<evidence type="ECO:0000256" key="3">
    <source>
        <dbReference type="ARBA" id="ARBA00022490"/>
    </source>
</evidence>
<keyword evidence="8" id="KW-0505">Motor protein</keyword>
<comment type="subcellular location">
    <subcellularLocation>
        <location evidence="1">Cytoplasm</location>
        <location evidence="1">Cytoskeleton</location>
    </subcellularLocation>
</comment>
<dbReference type="GO" id="GO:0019894">
    <property type="term" value="F:kinesin binding"/>
    <property type="evidence" value="ECO:0007669"/>
    <property type="project" value="TreeGrafter"/>
</dbReference>